<proteinExistence type="inferred from homology"/>
<dbReference type="SMART" id="SM00576">
    <property type="entry name" value="BTP"/>
    <property type="match status" value="1"/>
</dbReference>
<dbReference type="Pfam" id="PF07524">
    <property type="entry name" value="Bromo_TP"/>
    <property type="match status" value="1"/>
</dbReference>
<feature type="domain" description="Bromodomain associated" evidence="8">
    <location>
        <begin position="58"/>
        <end position="135"/>
    </location>
</feature>
<dbReference type="PANTHER" id="PTHR46338">
    <property type="entry name" value="TRANSCRIPTION INITIATION FACTOR TFIID SUBUNIT 8"/>
    <property type="match status" value="1"/>
</dbReference>
<dbReference type="InterPro" id="IPR019473">
    <property type="entry name" value="TFIID_su8_C"/>
</dbReference>
<dbReference type="CDD" id="cd08049">
    <property type="entry name" value="TAF8"/>
    <property type="match status" value="1"/>
</dbReference>
<evidence type="ECO:0000259" key="8">
    <source>
        <dbReference type="SMART" id="SM00576"/>
    </source>
</evidence>
<dbReference type="OMA" id="QFLEECG"/>
<keyword evidence="6" id="KW-0539">Nucleus</keyword>
<keyword evidence="4" id="KW-0805">Transcription regulation</keyword>
<dbReference type="Proteomes" id="UP000007306">
    <property type="component" value="Chromosome 3"/>
</dbReference>
<name>I1PDB5_ORYGL</name>
<evidence type="ECO:0000256" key="2">
    <source>
        <dbReference type="ARBA" id="ARBA00008767"/>
    </source>
</evidence>
<dbReference type="eggNOG" id="KOG2389">
    <property type="taxonomic scope" value="Eukaryota"/>
</dbReference>
<dbReference type="STRING" id="4538.I1PDB5"/>
<accession>I1PDB5</accession>
<evidence type="ECO:0000256" key="4">
    <source>
        <dbReference type="ARBA" id="ARBA00023015"/>
    </source>
</evidence>
<dbReference type="EnsemblPlants" id="ORGLA03G0236100.1">
    <property type="protein sequence ID" value="ORGLA03G0236100.1"/>
    <property type="gene ID" value="ORGLA03G0236100"/>
</dbReference>
<evidence type="ECO:0000256" key="1">
    <source>
        <dbReference type="ARBA" id="ARBA00004123"/>
    </source>
</evidence>
<reference evidence="9 10" key="2">
    <citation type="submission" date="2018-04" db="EMBL/GenBank/DDBJ databases">
        <title>OglaRS2 (Oryza glaberrima Reference Sequence Version 2).</title>
        <authorList>
            <person name="Zhang J."/>
            <person name="Kudrna D."/>
            <person name="Lee S."/>
            <person name="Talag J."/>
            <person name="Rajasekar S."/>
            <person name="Wing R.A."/>
        </authorList>
    </citation>
    <scope>NUCLEOTIDE SEQUENCE [LARGE SCALE GENOMIC DNA]</scope>
    <source>
        <strain evidence="9 10">cv. IRGC 96717</strain>
    </source>
</reference>
<evidence type="ECO:0000256" key="3">
    <source>
        <dbReference type="ARBA" id="ARBA00017307"/>
    </source>
</evidence>
<dbReference type="GO" id="GO:0005669">
    <property type="term" value="C:transcription factor TFIID complex"/>
    <property type="evidence" value="ECO:0007669"/>
    <property type="project" value="InterPro"/>
</dbReference>
<feature type="region of interest" description="Disordered" evidence="7">
    <location>
        <begin position="322"/>
        <end position="343"/>
    </location>
</feature>
<feature type="region of interest" description="Disordered" evidence="7">
    <location>
        <begin position="22"/>
        <end position="51"/>
    </location>
</feature>
<keyword evidence="10" id="KW-1185">Reference proteome</keyword>
<sequence>DWGAAEREGEHEQQRRRGWWPGRQGRRRWWRRSRRRRRRRRRRREGEEQRRQQLVEGGDFGRAVARAAVARMLEAAGFACAHRSAVDALVDVLLRYICQLGRAATFHANLAGRAAANECDVIQFLEECGAAYYGFAGAASVSARCLANSAVVKDMAVFVGASKESPFAGRPLPRFPVQRVPLHSTTSFAALGRESGMSHVPEWLPAFPEPHTYVRSELWSEEVAKAGADEVERARQRRKAEKSLLSLQRRLALAGADGFRPGMLVDDAVKANGLDVVESKANPFHERALPYGEKVVSEVTMPGVGKTFSVVEAFAPAFEESKGGEFDEGMDQGQNDSQTQKRVVPKERPPVYFRIGIDKKSMVMALNSRALVELKDPWFFKEDKEQRAELILREAMDNPHELTQL</sequence>
<dbReference type="InterPro" id="IPR037818">
    <property type="entry name" value="TAF8"/>
</dbReference>
<dbReference type="CDD" id="cd00076">
    <property type="entry name" value="HFD_SF"/>
    <property type="match status" value="1"/>
</dbReference>
<evidence type="ECO:0000313" key="10">
    <source>
        <dbReference type="Proteomes" id="UP000007306"/>
    </source>
</evidence>
<dbReference type="Pfam" id="PF10406">
    <property type="entry name" value="TAF8_C"/>
    <property type="match status" value="1"/>
</dbReference>
<evidence type="ECO:0000256" key="5">
    <source>
        <dbReference type="ARBA" id="ARBA00023163"/>
    </source>
</evidence>
<comment type="subcellular location">
    <subcellularLocation>
        <location evidence="1">Nucleus</location>
    </subcellularLocation>
</comment>
<feature type="compositionally biased region" description="Basic residues" evidence="7">
    <location>
        <begin position="22"/>
        <end position="43"/>
    </location>
</feature>
<feature type="compositionally biased region" description="Polar residues" evidence="7">
    <location>
        <begin position="332"/>
        <end position="341"/>
    </location>
</feature>
<keyword evidence="5" id="KW-0804">Transcription</keyword>
<dbReference type="InterPro" id="IPR006565">
    <property type="entry name" value="BTP"/>
</dbReference>
<dbReference type="Gene3D" id="1.10.20.10">
    <property type="entry name" value="Histone, subunit A"/>
    <property type="match status" value="1"/>
</dbReference>
<dbReference type="HOGENOM" id="CLU_046212_1_0_1"/>
<dbReference type="InterPro" id="IPR009072">
    <property type="entry name" value="Histone-fold"/>
</dbReference>
<dbReference type="PANTHER" id="PTHR46338:SF5">
    <property type="entry name" value="TRANSCRIPTION INITIATION FACTOR TFIID SUBUNIT 8"/>
    <property type="match status" value="1"/>
</dbReference>
<evidence type="ECO:0000256" key="6">
    <source>
        <dbReference type="ARBA" id="ARBA00023242"/>
    </source>
</evidence>
<evidence type="ECO:0000256" key="7">
    <source>
        <dbReference type="SAM" id="MobiDB-lite"/>
    </source>
</evidence>
<dbReference type="GO" id="GO:0046982">
    <property type="term" value="F:protein heterodimerization activity"/>
    <property type="evidence" value="ECO:0007669"/>
    <property type="project" value="InterPro"/>
</dbReference>
<dbReference type="AlphaFoldDB" id="I1PDB5"/>
<reference evidence="9" key="1">
    <citation type="submission" date="2015-06" db="UniProtKB">
        <authorList>
            <consortium name="EnsemblPlants"/>
        </authorList>
    </citation>
    <scope>IDENTIFICATION</scope>
</reference>
<evidence type="ECO:0000313" key="9">
    <source>
        <dbReference type="EnsemblPlants" id="ORGLA03G0236100.1"/>
    </source>
</evidence>
<protein>
    <recommendedName>
        <fullName evidence="3">Transcription initiation factor TFIID subunit 8</fullName>
    </recommendedName>
</protein>
<organism evidence="9 10">
    <name type="scientific">Oryza glaberrima</name>
    <name type="common">African rice</name>
    <dbReference type="NCBI Taxonomy" id="4538"/>
    <lineage>
        <taxon>Eukaryota</taxon>
        <taxon>Viridiplantae</taxon>
        <taxon>Streptophyta</taxon>
        <taxon>Embryophyta</taxon>
        <taxon>Tracheophyta</taxon>
        <taxon>Spermatophyta</taxon>
        <taxon>Magnoliopsida</taxon>
        <taxon>Liliopsida</taxon>
        <taxon>Poales</taxon>
        <taxon>Poaceae</taxon>
        <taxon>BOP clade</taxon>
        <taxon>Oryzoideae</taxon>
        <taxon>Oryzeae</taxon>
        <taxon>Oryzinae</taxon>
        <taxon>Oryza</taxon>
    </lineage>
</organism>
<comment type="similarity">
    <text evidence="2">Belongs to the TAF8 family.</text>
</comment>
<dbReference type="Gramene" id="ORGLA03G0236100.1">
    <property type="protein sequence ID" value="ORGLA03G0236100.1"/>
    <property type="gene ID" value="ORGLA03G0236100"/>
</dbReference>